<reference evidence="1 2" key="1">
    <citation type="submission" date="2018-07" db="EMBL/GenBank/DDBJ databases">
        <title>Genome sequencing of Runella.</title>
        <authorList>
            <person name="Baek M.-G."/>
            <person name="Yi H."/>
        </authorList>
    </citation>
    <scope>NUCLEOTIDE SEQUENCE [LARGE SCALE GENOMIC DNA]</scope>
    <source>
        <strain evidence="1 2">HYN0085</strain>
    </source>
</reference>
<accession>A0A344TNA0</accession>
<dbReference type="AlphaFoldDB" id="A0A344TNA0"/>
<dbReference type="EMBL" id="CP030850">
    <property type="protein sequence ID" value="AXE20121.1"/>
    <property type="molecule type" value="Genomic_DNA"/>
</dbReference>
<dbReference type="OrthoDB" id="6398539at2"/>
<organism evidence="1 2">
    <name type="scientific">Runella rosea</name>
    <dbReference type="NCBI Taxonomy" id="2259595"/>
    <lineage>
        <taxon>Bacteria</taxon>
        <taxon>Pseudomonadati</taxon>
        <taxon>Bacteroidota</taxon>
        <taxon>Cytophagia</taxon>
        <taxon>Cytophagales</taxon>
        <taxon>Spirosomataceae</taxon>
        <taxon>Runella</taxon>
    </lineage>
</organism>
<protein>
    <submittedName>
        <fullName evidence="1">Uncharacterized protein</fullName>
    </submittedName>
</protein>
<evidence type="ECO:0000313" key="2">
    <source>
        <dbReference type="Proteomes" id="UP000251993"/>
    </source>
</evidence>
<gene>
    <name evidence="1" type="ORF">DR864_21400</name>
</gene>
<proteinExistence type="predicted"/>
<dbReference type="Proteomes" id="UP000251993">
    <property type="component" value="Chromosome"/>
</dbReference>
<name>A0A344TNA0_9BACT</name>
<keyword evidence="2" id="KW-1185">Reference proteome</keyword>
<dbReference type="KEGG" id="run:DR864_21400"/>
<sequence length="215" mass="25657">MTTVSDNNKIEFYKFLNGDKSVEDLENFIYSQPDLEQQLGSETYFNLIELNFKDKYNIAKLPDLIKTRIIEEGQFETWKLKRILNDFLTQPEKTDLNLDKIYHLYCGVYQENGERRYEYKFLGNLGLNYLHWTGEGYLKTFYGDNWKAEYEKCSTEFEFYHKQLKNFATEILSAIDSKEIEILNDGTYRISNDLKNKLETDEIYKLIHPNEKYGS</sequence>
<evidence type="ECO:0000313" key="1">
    <source>
        <dbReference type="EMBL" id="AXE20121.1"/>
    </source>
</evidence>